<keyword evidence="2 7" id="KW-0813">Transport</keyword>
<dbReference type="PANTHER" id="PTHR30465:SF0">
    <property type="entry name" value="OLIGOPEPTIDE TRANSPORT SYSTEM PERMEASE PROTEIN APPB"/>
    <property type="match status" value="1"/>
</dbReference>
<keyword evidence="6 7" id="KW-0472">Membrane</keyword>
<dbReference type="RefSeq" id="WP_126503235.1">
    <property type="nucleotide sequence ID" value="NZ_RXNV01000001.1"/>
</dbReference>
<feature type="transmembrane region" description="Helical" evidence="7">
    <location>
        <begin position="298"/>
        <end position="320"/>
    </location>
</feature>
<dbReference type="AlphaFoldDB" id="A0A3S0IFA4"/>
<evidence type="ECO:0000256" key="3">
    <source>
        <dbReference type="ARBA" id="ARBA00022475"/>
    </source>
</evidence>
<evidence type="ECO:0000313" key="10">
    <source>
        <dbReference type="Proteomes" id="UP000282060"/>
    </source>
</evidence>
<dbReference type="InterPro" id="IPR035906">
    <property type="entry name" value="MetI-like_sf"/>
</dbReference>
<name>A0A3S0IFA4_9GAMM</name>
<dbReference type="InterPro" id="IPR000515">
    <property type="entry name" value="MetI-like"/>
</dbReference>
<evidence type="ECO:0000256" key="5">
    <source>
        <dbReference type="ARBA" id="ARBA00022989"/>
    </source>
</evidence>
<dbReference type="PROSITE" id="PS50928">
    <property type="entry name" value="ABC_TM1"/>
    <property type="match status" value="1"/>
</dbReference>
<proteinExistence type="inferred from homology"/>
<comment type="caution">
    <text evidence="9">The sequence shown here is derived from an EMBL/GenBank/DDBJ whole genome shotgun (WGS) entry which is preliminary data.</text>
</comment>
<dbReference type="Pfam" id="PF00528">
    <property type="entry name" value="BPD_transp_1"/>
    <property type="match status" value="1"/>
</dbReference>
<keyword evidence="4 7" id="KW-0812">Transmembrane</keyword>
<dbReference type="Proteomes" id="UP000282060">
    <property type="component" value="Unassembled WGS sequence"/>
</dbReference>
<comment type="similarity">
    <text evidence="7">Belongs to the binding-protein-dependent transport system permease family.</text>
</comment>
<accession>A0A3S0IFA4</accession>
<evidence type="ECO:0000256" key="2">
    <source>
        <dbReference type="ARBA" id="ARBA00022448"/>
    </source>
</evidence>
<feature type="transmembrane region" description="Helical" evidence="7">
    <location>
        <begin position="253"/>
        <end position="278"/>
    </location>
</feature>
<sequence length="330" mass="35826">MSVSSPFSIRYPSMLATGLRLALQLVLVILLAYLLLAWSPLDPINSYLNGNLFGISVEQKAALVSSLGLDQSVAQRMWHWLCELVQGNLGFSPLYQQSVFDIIKERLPISLLLIGLSWLASLIFGYALGLLAGFYQGRWLDKIIRNCAWLVACIPSFWLGMLLISLFSVALSLTPVCCAAPLGMQFSEQSLLSMAYHLLLPVLTLALVHMAPIVLHTREKVIDVLDSDFVEYSRLHGDSKASVLSYHVIKNSLLPAIVLHFAGFAELFGGSILAETVFNFPGLGSTLVKAGLANDTALLMGCTLISAILVFVGNLSANGLSKSLLAGDKR</sequence>
<dbReference type="PANTHER" id="PTHR30465">
    <property type="entry name" value="INNER MEMBRANE ABC TRANSPORTER"/>
    <property type="match status" value="1"/>
</dbReference>
<organism evidence="9 10">
    <name type="scientific">Shewanella atlantica</name>
    <dbReference type="NCBI Taxonomy" id="271099"/>
    <lineage>
        <taxon>Bacteria</taxon>
        <taxon>Pseudomonadati</taxon>
        <taxon>Pseudomonadota</taxon>
        <taxon>Gammaproteobacteria</taxon>
        <taxon>Alteromonadales</taxon>
        <taxon>Shewanellaceae</taxon>
        <taxon>Shewanella</taxon>
    </lineage>
</organism>
<reference evidence="9 10" key="1">
    <citation type="submission" date="2018-12" db="EMBL/GenBank/DDBJ databases">
        <authorList>
            <person name="Yu L."/>
        </authorList>
    </citation>
    <scope>NUCLEOTIDE SEQUENCE [LARGE SCALE GENOMIC DNA]</scope>
    <source>
        <strain evidence="9 10">HAW-EB5</strain>
    </source>
</reference>
<comment type="subcellular location">
    <subcellularLocation>
        <location evidence="1 7">Cell membrane</location>
        <topology evidence="1 7">Multi-pass membrane protein</topology>
    </subcellularLocation>
</comment>
<evidence type="ECO:0000313" key="9">
    <source>
        <dbReference type="EMBL" id="RTR34209.1"/>
    </source>
</evidence>
<evidence type="ECO:0000256" key="7">
    <source>
        <dbReference type="RuleBase" id="RU363032"/>
    </source>
</evidence>
<dbReference type="GO" id="GO:0005886">
    <property type="term" value="C:plasma membrane"/>
    <property type="evidence" value="ECO:0007669"/>
    <property type="project" value="UniProtKB-SubCell"/>
</dbReference>
<dbReference type="Gene3D" id="1.10.3720.10">
    <property type="entry name" value="MetI-like"/>
    <property type="match status" value="1"/>
</dbReference>
<feature type="domain" description="ABC transmembrane type-1" evidence="8">
    <location>
        <begin position="107"/>
        <end position="321"/>
    </location>
</feature>
<keyword evidence="5 7" id="KW-1133">Transmembrane helix</keyword>
<dbReference type="CDD" id="cd06261">
    <property type="entry name" value="TM_PBP2"/>
    <property type="match status" value="1"/>
</dbReference>
<feature type="transmembrane region" description="Helical" evidence="7">
    <location>
        <begin position="147"/>
        <end position="174"/>
    </location>
</feature>
<evidence type="ECO:0000259" key="8">
    <source>
        <dbReference type="PROSITE" id="PS50928"/>
    </source>
</evidence>
<evidence type="ECO:0000256" key="4">
    <source>
        <dbReference type="ARBA" id="ARBA00022692"/>
    </source>
</evidence>
<keyword evidence="10" id="KW-1185">Reference proteome</keyword>
<protein>
    <submittedName>
        <fullName evidence="9">ABC transporter permease</fullName>
    </submittedName>
</protein>
<dbReference type="SUPFAM" id="SSF161098">
    <property type="entry name" value="MetI-like"/>
    <property type="match status" value="1"/>
</dbReference>
<feature type="transmembrane region" description="Helical" evidence="7">
    <location>
        <begin position="21"/>
        <end position="41"/>
    </location>
</feature>
<dbReference type="OrthoDB" id="9805855at2"/>
<keyword evidence="3" id="KW-1003">Cell membrane</keyword>
<evidence type="ECO:0000256" key="1">
    <source>
        <dbReference type="ARBA" id="ARBA00004651"/>
    </source>
</evidence>
<evidence type="ECO:0000256" key="6">
    <source>
        <dbReference type="ARBA" id="ARBA00023136"/>
    </source>
</evidence>
<feature type="transmembrane region" description="Helical" evidence="7">
    <location>
        <begin position="194"/>
        <end position="215"/>
    </location>
</feature>
<dbReference type="EMBL" id="RXNV01000001">
    <property type="protein sequence ID" value="RTR34209.1"/>
    <property type="molecule type" value="Genomic_DNA"/>
</dbReference>
<dbReference type="GO" id="GO:0055085">
    <property type="term" value="P:transmembrane transport"/>
    <property type="evidence" value="ECO:0007669"/>
    <property type="project" value="InterPro"/>
</dbReference>
<gene>
    <name evidence="9" type="ORF">EKG39_00585</name>
</gene>
<feature type="transmembrane region" description="Helical" evidence="7">
    <location>
        <begin position="109"/>
        <end position="135"/>
    </location>
</feature>